<dbReference type="NCBIfam" id="TIGR00184">
    <property type="entry name" value="purA"/>
    <property type="match status" value="1"/>
</dbReference>
<protein>
    <recommendedName>
        <fullName evidence="11 12">Adenylosuccinate synthetase</fullName>
        <shortName evidence="11">AMPSase</shortName>
        <shortName evidence="11">AdSS</shortName>
        <ecNumber evidence="11 12">6.3.4.4</ecNumber>
    </recommendedName>
    <alternativeName>
        <fullName evidence="11">IMP--aspartate ligase</fullName>
    </alternativeName>
</protein>
<feature type="binding site" evidence="11">
    <location>
        <begin position="26"/>
        <end position="29"/>
    </location>
    <ligand>
        <name>IMP</name>
        <dbReference type="ChEBI" id="CHEBI:58053"/>
    </ligand>
</feature>
<evidence type="ECO:0000256" key="6">
    <source>
        <dbReference type="ARBA" id="ARBA00022741"/>
    </source>
</evidence>
<evidence type="ECO:0000256" key="3">
    <source>
        <dbReference type="ARBA" id="ARBA00022490"/>
    </source>
</evidence>
<comment type="cofactor">
    <cofactor evidence="11">
        <name>Mg(2+)</name>
        <dbReference type="ChEBI" id="CHEBI:18420"/>
    </cofactor>
    <text evidence="11">Binds 1 Mg(2+) ion per subunit.</text>
</comment>
<evidence type="ECO:0000256" key="4">
    <source>
        <dbReference type="ARBA" id="ARBA00022598"/>
    </source>
</evidence>
<organism evidence="13 14">
    <name type="scientific">Pseudozyma antarctica</name>
    <name type="common">Yeast</name>
    <name type="synonym">Candida antarctica</name>
    <dbReference type="NCBI Taxonomy" id="84753"/>
    <lineage>
        <taxon>Eukaryota</taxon>
        <taxon>Fungi</taxon>
        <taxon>Dikarya</taxon>
        <taxon>Basidiomycota</taxon>
        <taxon>Ustilaginomycotina</taxon>
        <taxon>Ustilaginomycetes</taxon>
        <taxon>Ustilaginales</taxon>
        <taxon>Ustilaginaceae</taxon>
        <taxon>Moesziomyces</taxon>
    </lineage>
</organism>
<dbReference type="GO" id="GO:0046040">
    <property type="term" value="P:IMP metabolic process"/>
    <property type="evidence" value="ECO:0007669"/>
    <property type="project" value="TreeGrafter"/>
</dbReference>
<feature type="binding site" evidence="11">
    <location>
        <position position="318"/>
    </location>
    <ligand>
        <name>GTP</name>
        <dbReference type="ChEBI" id="CHEBI:37565"/>
    </ligand>
</feature>
<name>A0A081CHL4_PSEA2</name>
<dbReference type="FunFam" id="1.10.300.10:FF:000002">
    <property type="entry name" value="Adenylosuccinate synthetase, chloroplastic"/>
    <property type="match status" value="1"/>
</dbReference>
<dbReference type="Gene3D" id="1.10.300.10">
    <property type="entry name" value="Adenylosuccinate Synthetase, subunit A, domain 2"/>
    <property type="match status" value="1"/>
</dbReference>
<dbReference type="EMBL" id="DF830078">
    <property type="protein sequence ID" value="GAK66160.1"/>
    <property type="molecule type" value="Genomic_DNA"/>
</dbReference>
<evidence type="ECO:0000313" key="13">
    <source>
        <dbReference type="EMBL" id="GAK66160.1"/>
    </source>
</evidence>
<evidence type="ECO:0000256" key="10">
    <source>
        <dbReference type="ARBA" id="ARBA00050432"/>
    </source>
</evidence>
<dbReference type="EC" id="6.3.4.4" evidence="11 12"/>
<dbReference type="GO" id="GO:0005737">
    <property type="term" value="C:cytoplasm"/>
    <property type="evidence" value="ECO:0007669"/>
    <property type="project" value="UniProtKB-SubCell"/>
</dbReference>
<dbReference type="SMART" id="SM00788">
    <property type="entry name" value="Adenylsucc_synt"/>
    <property type="match status" value="1"/>
</dbReference>
<comment type="function">
    <text evidence="11">Plays an important role in the de novo pathway and in the salvage pathway of purine nucleotide biosynthesis. Catalyzes the first commited step in the biosynthesis of AMP from IMP.</text>
</comment>
<dbReference type="Gene3D" id="3.90.170.10">
    <property type="entry name" value="Adenylosuccinate Synthetase, subunit A, domain 3"/>
    <property type="match status" value="1"/>
</dbReference>
<comment type="pathway">
    <text evidence="11 12">Purine metabolism; AMP biosynthesis via de novo pathway; AMP from IMP: step 1/2.</text>
</comment>
<dbReference type="PANTHER" id="PTHR11846">
    <property type="entry name" value="ADENYLOSUCCINATE SYNTHETASE"/>
    <property type="match status" value="1"/>
</dbReference>
<keyword evidence="6 11" id="KW-0547">Nucleotide-binding</keyword>
<accession>A0A081CHL4</accession>
<dbReference type="GO" id="GO:0004019">
    <property type="term" value="F:adenylosuccinate synthase activity"/>
    <property type="evidence" value="ECO:0007669"/>
    <property type="project" value="UniProtKB-UniRule"/>
</dbReference>
<sequence>MAAMPKPSDSKTGGKATVLLGSQWGDEGKGKLADVLSGQMDVCARCAGGNNAGHTIVADVNGVKTKFDFHLLPSGLVNPRCAGFIGSGVVVHVPSFFAELDNIQKKGLNCDGRLFISDRAHLVFDFHQVVDGLKEVELGGSSIGTTKKGIGPAYSSKASRSGLRVHHLYDQELFASKFRKLVEGRFKRYGHFEYDTEGEIARYRAFAERLRPHIVDGVSFIHTALAQNRKVLVEGANALFLDIDFGTYPFVTSSSTSIGGVLTGLGIPPTAIGNVIGVMKAYTTRVGMGPFPTELHEEIGHHLQEVGAEYGTTTGRRRRCGWLDLIMMRYSCLINGYTSLNLTKLDVLDQLKELKVAVGYVVDGKELPSFPADLEVLAKVEVQYKTLPGWQQDISKAQTWEELPENCRAYVEFLEQFLGVKIEWIGVGPARESMIHRA</sequence>
<feature type="binding site" evidence="11">
    <location>
        <begin position="53"/>
        <end position="55"/>
    </location>
    <ligand>
        <name>GTP</name>
        <dbReference type="ChEBI" id="CHEBI:37565"/>
    </ligand>
</feature>
<dbReference type="GeneID" id="26305215"/>
<feature type="binding site" evidence="11">
    <location>
        <position position="252"/>
    </location>
    <ligand>
        <name>IMP</name>
        <dbReference type="ChEBI" id="CHEBI:58053"/>
    </ligand>
</feature>
<feature type="binding site" evidence="11">
    <location>
        <begin position="426"/>
        <end position="428"/>
    </location>
    <ligand>
        <name>GTP</name>
        <dbReference type="ChEBI" id="CHEBI:37565"/>
    </ligand>
</feature>
<dbReference type="SUPFAM" id="SSF52540">
    <property type="entry name" value="P-loop containing nucleoside triphosphate hydrolases"/>
    <property type="match status" value="1"/>
</dbReference>
<keyword evidence="9 11" id="KW-0342">GTP-binding</keyword>
<evidence type="ECO:0000256" key="5">
    <source>
        <dbReference type="ARBA" id="ARBA00022723"/>
    </source>
</evidence>
<feature type="binding site" evidence="11">
    <location>
        <position position="237"/>
    </location>
    <ligand>
        <name>IMP</name>
        <dbReference type="ChEBI" id="CHEBI:58053"/>
    </ligand>
</feature>
<dbReference type="GO" id="GO:0000287">
    <property type="term" value="F:magnesium ion binding"/>
    <property type="evidence" value="ECO:0007669"/>
    <property type="project" value="UniProtKB-UniRule"/>
</dbReference>
<comment type="catalytic activity">
    <reaction evidence="10 11 12">
        <text>IMP + L-aspartate + GTP = N(6)-(1,2-dicarboxyethyl)-AMP + GDP + phosphate + 2 H(+)</text>
        <dbReference type="Rhea" id="RHEA:15753"/>
        <dbReference type="ChEBI" id="CHEBI:15378"/>
        <dbReference type="ChEBI" id="CHEBI:29991"/>
        <dbReference type="ChEBI" id="CHEBI:37565"/>
        <dbReference type="ChEBI" id="CHEBI:43474"/>
        <dbReference type="ChEBI" id="CHEBI:57567"/>
        <dbReference type="ChEBI" id="CHEBI:58053"/>
        <dbReference type="ChEBI" id="CHEBI:58189"/>
        <dbReference type="EC" id="6.3.4.4"/>
    </reaction>
</comment>
<keyword evidence="7 11" id="KW-0658">Purine biosynthesis</keyword>
<keyword evidence="5 11" id="KW-0479">Metal-binding</keyword>
<comment type="similarity">
    <text evidence="11 12">Belongs to the adenylosuccinate synthetase family.</text>
</comment>
<dbReference type="InterPro" id="IPR033128">
    <property type="entry name" value="Adenylosuccin_syn_Lys_AS"/>
</dbReference>
<dbReference type="UniPathway" id="UPA00075">
    <property type="reaction ID" value="UER00335"/>
</dbReference>
<keyword evidence="8 11" id="KW-0460">Magnesium</keyword>
<dbReference type="NCBIfam" id="NF002223">
    <property type="entry name" value="PRK01117.1"/>
    <property type="match status" value="1"/>
</dbReference>
<keyword evidence="14" id="KW-1185">Reference proteome</keyword>
<dbReference type="Proteomes" id="UP000053758">
    <property type="component" value="Unassembled WGS sequence"/>
</dbReference>
<feature type="binding site" evidence="11">
    <location>
        <position position="316"/>
    </location>
    <ligand>
        <name>IMP</name>
        <dbReference type="ChEBI" id="CHEBI:58053"/>
    </ligand>
</feature>
<feature type="binding site" evidence="11">
    <location>
        <begin position="25"/>
        <end position="31"/>
    </location>
    <ligand>
        <name>GTP</name>
        <dbReference type="ChEBI" id="CHEBI:37565"/>
    </ligand>
</feature>
<dbReference type="InterPro" id="IPR042111">
    <property type="entry name" value="Adenylosuccinate_synth_dom3"/>
</dbReference>
<evidence type="ECO:0000256" key="1">
    <source>
        <dbReference type="ARBA" id="ARBA00003779"/>
    </source>
</evidence>
<dbReference type="InterPro" id="IPR018220">
    <property type="entry name" value="Adenylosuccin_syn_GTP-bd"/>
</dbReference>
<reference evidence="14" key="1">
    <citation type="journal article" date="2014" name="Genome Announc.">
        <title>Draft Genome Sequence of the Yeast Pseudozyma antarctica Type Strain JCM10317, a Producer of the Glycolipid Biosurfactants, Mannosylerythritol Lipids.</title>
        <authorList>
            <person name="Saika A."/>
            <person name="Koike H."/>
            <person name="Hori T."/>
            <person name="Fukuoka T."/>
            <person name="Sato S."/>
            <person name="Habe H."/>
            <person name="Kitamoto D."/>
            <person name="Morita T."/>
        </authorList>
    </citation>
    <scope>NUCLEOTIDE SEQUENCE [LARGE SCALE GENOMIC DNA]</scope>
    <source>
        <strain evidence="14">JCM 10317</strain>
    </source>
</reference>
<dbReference type="InterPro" id="IPR027417">
    <property type="entry name" value="P-loop_NTPase"/>
</dbReference>
<dbReference type="HAMAP" id="MF_00011">
    <property type="entry name" value="Adenylosucc_synth"/>
    <property type="match status" value="1"/>
</dbReference>
<gene>
    <name evidence="13" type="ORF">PAN0_011d4382</name>
</gene>
<comment type="function">
    <text evidence="1">Plays an important role in the de novo pathway and in the salvage pathway of purine nucleotide biosynthesis. Catalyzes the first committed step in the biosynthesis of AMP from IMP.</text>
</comment>
<feature type="active site" description="Proton acceptor" evidence="11">
    <location>
        <position position="26"/>
    </location>
</feature>
<dbReference type="RefSeq" id="XP_014655838.1">
    <property type="nucleotide sequence ID" value="XM_014800352.1"/>
</dbReference>
<dbReference type="GO" id="GO:0044208">
    <property type="term" value="P:'de novo' AMP biosynthetic process"/>
    <property type="evidence" value="ECO:0007669"/>
    <property type="project" value="UniProtKB-UniRule"/>
</dbReference>
<evidence type="ECO:0000256" key="9">
    <source>
        <dbReference type="ARBA" id="ARBA00023134"/>
    </source>
</evidence>
<dbReference type="Gene3D" id="3.40.440.10">
    <property type="entry name" value="Adenylosuccinate Synthetase, subunit A, domain 1"/>
    <property type="match status" value="1"/>
</dbReference>
<dbReference type="InterPro" id="IPR042110">
    <property type="entry name" value="Adenylosuccinate_synth_dom2"/>
</dbReference>
<feature type="binding site" evidence="11">
    <location>
        <position position="53"/>
    </location>
    <ligand>
        <name>Mg(2+)</name>
        <dbReference type="ChEBI" id="CHEBI:18420"/>
    </ligand>
</feature>
<comment type="function">
    <text evidence="12">Plays an important role in the de novo pathway of purine nucleotide biosynthesis.</text>
</comment>
<feature type="binding site" evidence="11">
    <location>
        <begin position="51"/>
        <end position="54"/>
    </location>
    <ligand>
        <name>IMP</name>
        <dbReference type="ChEBI" id="CHEBI:58053"/>
    </ligand>
</feature>
<feature type="binding site" evidence="11">
    <location>
        <begin position="344"/>
        <end position="346"/>
    </location>
    <ligand>
        <name>GTP</name>
        <dbReference type="ChEBI" id="CHEBI:37565"/>
    </ligand>
</feature>
<feature type="binding site" evidence="11">
    <location>
        <position position="146"/>
    </location>
    <ligand>
        <name>IMP</name>
        <dbReference type="ChEBI" id="CHEBI:58053"/>
    </ligand>
</feature>
<dbReference type="InterPro" id="IPR042109">
    <property type="entry name" value="Adenylosuccinate_synth_dom1"/>
</dbReference>
<dbReference type="CDD" id="cd03108">
    <property type="entry name" value="AdSS"/>
    <property type="match status" value="1"/>
</dbReference>
<feature type="binding site" evidence="11">
    <location>
        <begin position="312"/>
        <end position="318"/>
    </location>
    <ligand>
        <name>substrate</name>
    </ligand>
</feature>
<dbReference type="GO" id="GO:0005525">
    <property type="term" value="F:GTP binding"/>
    <property type="evidence" value="ECO:0007669"/>
    <property type="project" value="UniProtKB-UniRule"/>
</dbReference>
<proteinExistence type="inferred from homology"/>
<dbReference type="PROSITE" id="PS01266">
    <property type="entry name" value="ADENYLOSUCCIN_SYN_1"/>
    <property type="match status" value="1"/>
</dbReference>
<keyword evidence="4 11" id="KW-0436">Ligase</keyword>
<feature type="binding site" evidence="11">
    <location>
        <position position="26"/>
    </location>
    <ligand>
        <name>Mg(2+)</name>
        <dbReference type="ChEBI" id="CHEBI:18420"/>
    </ligand>
</feature>
<evidence type="ECO:0000313" key="14">
    <source>
        <dbReference type="Proteomes" id="UP000053758"/>
    </source>
</evidence>
<dbReference type="InterPro" id="IPR001114">
    <property type="entry name" value="Adenylosuccinate_synthetase"/>
</dbReference>
<evidence type="ECO:0000256" key="2">
    <source>
        <dbReference type="ARBA" id="ARBA00011738"/>
    </source>
</evidence>
<comment type="subunit">
    <text evidence="2 11">Homodimer.</text>
</comment>
<evidence type="ECO:0000256" key="12">
    <source>
        <dbReference type="RuleBase" id="RU000520"/>
    </source>
</evidence>
<dbReference type="AlphaFoldDB" id="A0A081CHL4"/>
<evidence type="ECO:0000256" key="7">
    <source>
        <dbReference type="ARBA" id="ARBA00022755"/>
    </source>
</evidence>
<dbReference type="HOGENOM" id="CLU_029848_3_2_1"/>
<dbReference type="OrthoDB" id="10265645at2759"/>
<comment type="subcellular location">
    <subcellularLocation>
        <location evidence="11">Cytoplasm</location>
    </subcellularLocation>
</comment>
<evidence type="ECO:0000256" key="11">
    <source>
        <dbReference type="HAMAP-Rule" id="MF_03125"/>
    </source>
</evidence>
<feature type="active site" description="Proton donor" evidence="11">
    <location>
        <position position="54"/>
    </location>
</feature>
<dbReference type="PROSITE" id="PS00513">
    <property type="entry name" value="ADENYLOSUCCIN_SYN_2"/>
    <property type="match status" value="1"/>
</dbReference>
<feature type="binding site" evidence="11">
    <location>
        <position position="160"/>
    </location>
    <ligand>
        <name>IMP</name>
        <dbReference type="ChEBI" id="CHEBI:58053"/>
        <note>ligand shared between dimeric partners</note>
    </ligand>
</feature>
<keyword evidence="3 11" id="KW-0963">Cytoplasm</keyword>
<dbReference type="Pfam" id="PF00709">
    <property type="entry name" value="Adenylsucc_synt"/>
    <property type="match status" value="1"/>
</dbReference>
<dbReference type="FunFam" id="3.90.170.10:FF:000001">
    <property type="entry name" value="Adenylosuccinate synthetase"/>
    <property type="match status" value="1"/>
</dbReference>
<evidence type="ECO:0000256" key="8">
    <source>
        <dbReference type="ARBA" id="ARBA00022842"/>
    </source>
</evidence>
<dbReference type="PANTHER" id="PTHR11846:SF0">
    <property type="entry name" value="ADENYLOSUCCINATE SYNTHETASE"/>
    <property type="match status" value="1"/>
</dbReference>